<feature type="compositionally biased region" description="Low complexity" evidence="1">
    <location>
        <begin position="1"/>
        <end position="20"/>
    </location>
</feature>
<evidence type="ECO:0000256" key="2">
    <source>
        <dbReference type="SAM" id="Phobius"/>
    </source>
</evidence>
<evidence type="ECO:0000256" key="1">
    <source>
        <dbReference type="SAM" id="MobiDB-lite"/>
    </source>
</evidence>
<comment type="caution">
    <text evidence="3">The sequence shown here is derived from an EMBL/GenBank/DDBJ whole genome shotgun (WGS) entry which is preliminary data.</text>
</comment>
<feature type="transmembrane region" description="Helical" evidence="2">
    <location>
        <begin position="183"/>
        <end position="207"/>
    </location>
</feature>
<organism evidence="3 4">
    <name type="scientific">Polarella glacialis</name>
    <name type="common">Dinoflagellate</name>
    <dbReference type="NCBI Taxonomy" id="89957"/>
    <lineage>
        <taxon>Eukaryota</taxon>
        <taxon>Sar</taxon>
        <taxon>Alveolata</taxon>
        <taxon>Dinophyceae</taxon>
        <taxon>Suessiales</taxon>
        <taxon>Suessiaceae</taxon>
        <taxon>Polarella</taxon>
    </lineage>
</organism>
<keyword evidence="2" id="KW-0812">Transmembrane</keyword>
<evidence type="ECO:0000313" key="4">
    <source>
        <dbReference type="Proteomes" id="UP000626109"/>
    </source>
</evidence>
<proteinExistence type="predicted"/>
<dbReference type="Proteomes" id="UP000626109">
    <property type="component" value="Unassembled WGS sequence"/>
</dbReference>
<feature type="compositionally biased region" description="Gly residues" evidence="1">
    <location>
        <begin position="53"/>
        <end position="66"/>
    </location>
</feature>
<reference evidence="3" key="1">
    <citation type="submission" date="2021-02" db="EMBL/GenBank/DDBJ databases">
        <authorList>
            <person name="Dougan E. K."/>
            <person name="Rhodes N."/>
            <person name="Thang M."/>
            <person name="Chan C."/>
        </authorList>
    </citation>
    <scope>NUCLEOTIDE SEQUENCE</scope>
</reference>
<keyword evidence="2" id="KW-1133">Transmembrane helix</keyword>
<evidence type="ECO:0000313" key="3">
    <source>
        <dbReference type="EMBL" id="CAE8657151.1"/>
    </source>
</evidence>
<protein>
    <submittedName>
        <fullName evidence="3">Uncharacterized protein</fullName>
    </submittedName>
</protein>
<sequence>MAFAAASSTRATTTTNSNNSPGAPAISDWHEVPDVEANGARGFSSPLADSEGGSPGGSPGGGGGGTLKTSPRRRKPAQTKQQRDRQKKSTARSPTELFNLATDEGDNQTPKMLQVGARIQRWLPTLAAFMGQSRHCDANDLNVPLGSNPSGEAPSTPWQSVTKSMNETHTLQENKIKSLERQLCCLTSIVVAMAVVLIFGVFASLWAHGMNATSMVSLNEHMADFRSEFVTDDHFQEKVSQITESLNQKPDLQKQYHALVSRAEQFDKFASELKRQLSGYIMHFKEDISTQVAFLKHSAQAVVNQELEQKTAYLSQAVAKLREDQSLMEGKQINFVREQDFADFKVEVHAATQQDLTDFAQEHDLFTLKDRGGAFTSKAENALATAQQALSAVKGACFPKSRLHDCPPGSTEEDLGHWYRPDFGDPFCGGAGHHITEDAADGECRLDSSGDYKVFMKGCCRHTVDGID</sequence>
<keyword evidence="2" id="KW-0472">Membrane</keyword>
<dbReference type="EMBL" id="CAJNNW010014960">
    <property type="protein sequence ID" value="CAE8657151.1"/>
    <property type="molecule type" value="Genomic_DNA"/>
</dbReference>
<name>A0A813IXP3_POLGL</name>
<gene>
    <name evidence="3" type="ORF">PGLA2088_LOCUS12638</name>
</gene>
<accession>A0A813IXP3</accession>
<dbReference type="AlphaFoldDB" id="A0A813IXP3"/>
<feature type="region of interest" description="Disordered" evidence="1">
    <location>
        <begin position="1"/>
        <end position="109"/>
    </location>
</feature>